<dbReference type="Gene3D" id="3.30.70.360">
    <property type="match status" value="1"/>
</dbReference>
<evidence type="ECO:0000256" key="2">
    <source>
        <dbReference type="ARBA" id="ARBA00006247"/>
    </source>
</evidence>
<dbReference type="CDD" id="cd04301">
    <property type="entry name" value="NAT_SF"/>
    <property type="match status" value="1"/>
</dbReference>
<dbReference type="AlphaFoldDB" id="A0A0A2WK75"/>
<dbReference type="Gene3D" id="3.40.630.10">
    <property type="entry name" value="Zn peptidases"/>
    <property type="match status" value="1"/>
</dbReference>
<dbReference type="SUPFAM" id="SSF55031">
    <property type="entry name" value="Bacterial exopeptidase dimerisation domain"/>
    <property type="match status" value="1"/>
</dbReference>
<dbReference type="InterPro" id="IPR000182">
    <property type="entry name" value="GNAT_dom"/>
</dbReference>
<comment type="caution">
    <text evidence="7">The sequence shown here is derived from an EMBL/GenBank/DDBJ whole genome shotgun (WGS) entry which is preliminary data.</text>
</comment>
<dbReference type="Pfam" id="PF04962">
    <property type="entry name" value="KduI"/>
    <property type="match status" value="1"/>
</dbReference>
<organism evidence="7 8">
    <name type="scientific">Beauveria bassiana D1-5</name>
    <dbReference type="NCBI Taxonomy" id="1245745"/>
    <lineage>
        <taxon>Eukaryota</taxon>
        <taxon>Fungi</taxon>
        <taxon>Dikarya</taxon>
        <taxon>Ascomycota</taxon>
        <taxon>Pezizomycotina</taxon>
        <taxon>Sordariomycetes</taxon>
        <taxon>Hypocreomycetidae</taxon>
        <taxon>Hypocreales</taxon>
        <taxon>Cordycipitaceae</taxon>
        <taxon>Beauveria</taxon>
    </lineage>
</organism>
<dbReference type="SUPFAM" id="SSF51182">
    <property type="entry name" value="RmlC-like cupins"/>
    <property type="match status" value="1"/>
</dbReference>
<dbReference type="PROSITE" id="PS51186">
    <property type="entry name" value="GNAT"/>
    <property type="match status" value="1"/>
</dbReference>
<dbReference type="InterPro" id="IPR014710">
    <property type="entry name" value="RmlC-like_jellyroll"/>
</dbReference>
<evidence type="ECO:0000259" key="6">
    <source>
        <dbReference type="PROSITE" id="PS51186"/>
    </source>
</evidence>
<dbReference type="GO" id="GO:0016787">
    <property type="term" value="F:hydrolase activity"/>
    <property type="evidence" value="ECO:0007669"/>
    <property type="project" value="UniProtKB-KW"/>
</dbReference>
<evidence type="ECO:0000256" key="1">
    <source>
        <dbReference type="ARBA" id="ARBA00006153"/>
    </source>
</evidence>
<gene>
    <name evidence="7" type="ORF">BBAD15_g635</name>
</gene>
<dbReference type="Gene3D" id="3.40.630.30">
    <property type="match status" value="1"/>
</dbReference>
<dbReference type="PANTHER" id="PTHR39193">
    <property type="entry name" value="5-DEOXY-GLUCURONATE ISOMERASE"/>
    <property type="match status" value="1"/>
</dbReference>
<dbReference type="InterPro" id="IPR021120">
    <property type="entry name" value="KduI/IolB_isomerase"/>
</dbReference>
<dbReference type="HOGENOM" id="CLU_343209_0_0_1"/>
<proteinExistence type="inferred from homology"/>
<dbReference type="GO" id="GO:0008880">
    <property type="term" value="F:glucuronate isomerase activity"/>
    <property type="evidence" value="ECO:0007669"/>
    <property type="project" value="InterPro"/>
</dbReference>
<evidence type="ECO:0000256" key="3">
    <source>
        <dbReference type="ARBA" id="ARBA00022801"/>
    </source>
</evidence>
<evidence type="ECO:0000313" key="7">
    <source>
        <dbReference type="EMBL" id="KGQ13529.1"/>
    </source>
</evidence>
<feature type="domain" description="N-acetyltransferase" evidence="6">
    <location>
        <begin position="283"/>
        <end position="443"/>
    </location>
</feature>
<reference evidence="7 8" key="1">
    <citation type="submission" date="2012-10" db="EMBL/GenBank/DDBJ databases">
        <title>Genome sequencing and analysis of entomopathogenic fungi Beauveria bassiana D1-5.</title>
        <authorList>
            <person name="Li Q."/>
            <person name="Wang L."/>
            <person name="Zhang Z."/>
            <person name="Wang Q."/>
            <person name="Ren J."/>
            <person name="Wang M."/>
            <person name="Xu W."/>
            <person name="Wang J."/>
            <person name="Lu Y."/>
            <person name="Du Q."/>
            <person name="Sun Z."/>
        </authorList>
    </citation>
    <scope>NUCLEOTIDE SEQUENCE [LARGE SCALE GENOMIC DNA]</scope>
    <source>
        <strain evidence="7 8">D1-5</strain>
    </source>
</reference>
<dbReference type="EMBL" id="ANFO01000038">
    <property type="protein sequence ID" value="KGQ13529.1"/>
    <property type="molecule type" value="Genomic_DNA"/>
</dbReference>
<dbReference type="InterPro" id="IPR011051">
    <property type="entry name" value="RmlC_Cupin_sf"/>
</dbReference>
<comment type="similarity">
    <text evidence="1">Belongs to the peptidase M20 family.</text>
</comment>
<dbReference type="GO" id="GO:0016747">
    <property type="term" value="F:acyltransferase activity, transferring groups other than amino-acyl groups"/>
    <property type="evidence" value="ECO:0007669"/>
    <property type="project" value="InterPro"/>
</dbReference>
<dbReference type="SUPFAM" id="SSF53187">
    <property type="entry name" value="Zn-dependent exopeptidases"/>
    <property type="match status" value="1"/>
</dbReference>
<dbReference type="InterPro" id="IPR017439">
    <property type="entry name" value="Amidohydrolase"/>
</dbReference>
<dbReference type="InterPro" id="IPR016181">
    <property type="entry name" value="Acyl_CoA_acyltransferase"/>
</dbReference>
<evidence type="ECO:0000256" key="4">
    <source>
        <dbReference type="ARBA" id="ARBA00023235"/>
    </source>
</evidence>
<dbReference type="Proteomes" id="UP000030106">
    <property type="component" value="Unassembled WGS sequence"/>
</dbReference>
<evidence type="ECO:0000256" key="5">
    <source>
        <dbReference type="SAM" id="MobiDB-lite"/>
    </source>
</evidence>
<dbReference type="Gene3D" id="2.60.120.10">
    <property type="entry name" value="Jelly Rolls"/>
    <property type="match status" value="2"/>
</dbReference>
<dbReference type="FunFam" id="3.30.70.360:FF:000001">
    <property type="entry name" value="N-acetyldiaminopimelate deacetylase"/>
    <property type="match status" value="1"/>
</dbReference>
<accession>A0A0A2WK75</accession>
<dbReference type="STRING" id="1245745.A0A0A2WK75"/>
<dbReference type="InterPro" id="IPR036264">
    <property type="entry name" value="Bact_exopeptidase_dim_dom"/>
</dbReference>
<dbReference type="InterPro" id="IPR002933">
    <property type="entry name" value="Peptidase_M20"/>
</dbReference>
<name>A0A0A2WK75_BEABA</name>
<dbReference type="Pfam" id="PF01546">
    <property type="entry name" value="Peptidase_M20"/>
    <property type="match status" value="1"/>
</dbReference>
<protein>
    <submittedName>
        <fullName evidence="7">Putative hydrolase YxeP</fullName>
    </submittedName>
</protein>
<dbReference type="InterPro" id="IPR024203">
    <property type="entry name" value="Deoxy-glucuronate_isom_IolB"/>
</dbReference>
<keyword evidence="3 7" id="KW-0378">Hydrolase</keyword>
<evidence type="ECO:0000313" key="8">
    <source>
        <dbReference type="Proteomes" id="UP000030106"/>
    </source>
</evidence>
<dbReference type="GO" id="GO:0019310">
    <property type="term" value="P:inositol catabolic process"/>
    <property type="evidence" value="ECO:0007669"/>
    <property type="project" value="InterPro"/>
</dbReference>
<dbReference type="Pfam" id="PF00583">
    <property type="entry name" value="Acetyltransf_1"/>
    <property type="match status" value="1"/>
</dbReference>
<dbReference type="PANTHER" id="PTHR39193:SF1">
    <property type="entry name" value="5-DEOXY-GLUCURONATE ISOMERASE"/>
    <property type="match status" value="1"/>
</dbReference>
<dbReference type="NCBIfam" id="TIGR01891">
    <property type="entry name" value="amidohydrolases"/>
    <property type="match status" value="1"/>
</dbReference>
<dbReference type="SUPFAM" id="SSF55729">
    <property type="entry name" value="Acyl-CoA N-acyltransferases (Nat)"/>
    <property type="match status" value="1"/>
</dbReference>
<keyword evidence="4" id="KW-0413">Isomerase</keyword>
<feature type="compositionally biased region" description="Polar residues" evidence="5">
    <location>
        <begin position="7"/>
        <end position="20"/>
    </location>
</feature>
<feature type="region of interest" description="Disordered" evidence="5">
    <location>
        <begin position="1"/>
        <end position="20"/>
    </location>
</feature>
<dbReference type="InterPro" id="IPR011650">
    <property type="entry name" value="Peptidase_M20_dimer"/>
</dbReference>
<comment type="similarity">
    <text evidence="2">Belongs to the peptidase M20A family.</text>
</comment>
<dbReference type="CDD" id="cd05669">
    <property type="entry name" value="M20_Acy1_YxeP-like"/>
    <property type="match status" value="1"/>
</dbReference>
<dbReference type="Pfam" id="PF07687">
    <property type="entry name" value="M20_dimer"/>
    <property type="match status" value="1"/>
</dbReference>
<sequence length="825" mass="90683">MAELLSRWQQPDSQGQTQHITPENAGWGYVGFAAYQLQEGQVLELPAVDEERCLVLVAGRATVDTPLARFPEIGDRMSPFERRKPWAVYVTSGEAVKVQALTALELAVCSAPGKGTYATRLIAPQDIDAEARGKGHNQRYVHNILPEDKPADSLLVVEVYTNEGCTSSYPSHKHDTDNPPNETYLEETYYHRLNPSQGFCLQRVYTDDRALDECMAVYDKDVVKVPKGYHPVATMAGYDSYYLNVMAGPVRKWMFTWEKDHAWVNGSEYGTQPKCSGVKVMSDSFRQLTAEDTAIYYPLVHEAYASARELGIKFDAASADAEKMQAHINSHAVYGMFRDGELIASVTLRYPWGPLPGPFGLPHIGWFATAPRLRGQRLGARLLDWLEQAVLHRELRAPAYSLGTAESHPWLIQLYRSLGFETVSTKDLDSPLSSDVSGGHKMKELLAEHRPLAEQIQAFRHDMHRFPELSNQEFETTKKIRAALGEAGIRVLDLPLKTGLVAEVGGFQPGPLVVLRSDIDALPIEEESGVAFSSQHKGVMHACGHDFHTSAALGAAILLRQQEERLPGRVRILFQAAEETGLGAPELIATGALDDAAVIFGIHNDPTLPVGVLGGKDGALTAGVDRFEIKIAAKGAHAAKPHEGNDPIVIVSQIVTAAQTLISRNLPSEQNAVVSITQIHSGSTWNVIPDTAYMEGTVRTFNAQARELIEKRFRALLNGLAVAFDAQIEFLWHAGPPSVVNTPEWVAFALAQASEVGFEARRVEASPIGEDFSFYQQKVPGTFMMVGSGGPWALHHPKFRVDDNALFPTAQYLAQLAEKALEKLS</sequence>
<dbReference type="NCBIfam" id="TIGR04378">
    <property type="entry name" value="myo_inos_iolB"/>
    <property type="match status" value="1"/>
</dbReference>
<dbReference type="InterPro" id="IPR033846">
    <property type="entry name" value="YxeP-like"/>
</dbReference>